<keyword evidence="4 12" id="KW-0963">Cytoplasm</keyword>
<feature type="binding site" evidence="12">
    <location>
        <position position="239"/>
    </location>
    <ligand>
        <name>Zn(2+)</name>
        <dbReference type="ChEBI" id="CHEBI:29105"/>
    </ligand>
</feature>
<evidence type="ECO:0000256" key="11">
    <source>
        <dbReference type="ARBA" id="ARBA00023146"/>
    </source>
</evidence>
<dbReference type="InterPro" id="IPR032678">
    <property type="entry name" value="tRNA-synt_1_cat_dom"/>
</dbReference>
<evidence type="ECO:0000256" key="7">
    <source>
        <dbReference type="ARBA" id="ARBA00022741"/>
    </source>
</evidence>
<keyword evidence="10 12" id="KW-0648">Protein biosynthesis</keyword>
<dbReference type="SMART" id="SM00840">
    <property type="entry name" value="DALR_2"/>
    <property type="match status" value="1"/>
</dbReference>
<evidence type="ECO:0000256" key="10">
    <source>
        <dbReference type="ARBA" id="ARBA00022917"/>
    </source>
</evidence>
<gene>
    <name evidence="12 14" type="primary">cysS</name>
    <name evidence="14" type="ORF">ACFOMF_06150</name>
</gene>
<dbReference type="NCBIfam" id="TIGR00435">
    <property type="entry name" value="cysS"/>
    <property type="match status" value="1"/>
</dbReference>
<dbReference type="Proteomes" id="UP001595630">
    <property type="component" value="Unassembled WGS sequence"/>
</dbReference>
<evidence type="ECO:0000256" key="4">
    <source>
        <dbReference type="ARBA" id="ARBA00022490"/>
    </source>
</evidence>
<evidence type="ECO:0000256" key="5">
    <source>
        <dbReference type="ARBA" id="ARBA00022598"/>
    </source>
</evidence>
<keyword evidence="7 12" id="KW-0547">Nucleotide-binding</keyword>
<protein>
    <recommendedName>
        <fullName evidence="12">Cysteine--tRNA ligase</fullName>
        <ecNumber evidence="12">6.1.1.16</ecNumber>
    </recommendedName>
    <alternativeName>
        <fullName evidence="12">Cysteinyl-tRNA synthetase</fullName>
        <shortName evidence="12">CysRS</shortName>
    </alternativeName>
</protein>
<dbReference type="EMBL" id="JBHRXZ010000016">
    <property type="protein sequence ID" value="MFC3607354.1"/>
    <property type="molecule type" value="Genomic_DNA"/>
</dbReference>
<comment type="subcellular location">
    <subcellularLocation>
        <location evidence="1 12">Cytoplasm</location>
    </subcellularLocation>
</comment>
<dbReference type="SUPFAM" id="SSF47323">
    <property type="entry name" value="Anticodon-binding domain of a subclass of class I aminoacyl-tRNA synthetases"/>
    <property type="match status" value="1"/>
</dbReference>
<feature type="binding site" evidence="12">
    <location>
        <position position="235"/>
    </location>
    <ligand>
        <name>Zn(2+)</name>
        <dbReference type="ChEBI" id="CHEBI:29105"/>
    </ligand>
</feature>
<dbReference type="RefSeq" id="WP_386362343.1">
    <property type="nucleotide sequence ID" value="NZ_JBHRXZ010000016.1"/>
</dbReference>
<keyword evidence="8 12" id="KW-0862">Zinc</keyword>
<evidence type="ECO:0000256" key="1">
    <source>
        <dbReference type="ARBA" id="ARBA00004496"/>
    </source>
</evidence>
<proteinExistence type="inferred from homology"/>
<dbReference type="Pfam" id="PF09190">
    <property type="entry name" value="DALR_2"/>
    <property type="match status" value="1"/>
</dbReference>
<dbReference type="Gene3D" id="1.20.120.1910">
    <property type="entry name" value="Cysteine-tRNA ligase, C-terminal anti-codon recognition domain"/>
    <property type="match status" value="1"/>
</dbReference>
<dbReference type="InterPro" id="IPR014729">
    <property type="entry name" value="Rossmann-like_a/b/a_fold"/>
</dbReference>
<dbReference type="InterPro" id="IPR024909">
    <property type="entry name" value="Cys-tRNA/MSH_ligase"/>
</dbReference>
<evidence type="ECO:0000256" key="9">
    <source>
        <dbReference type="ARBA" id="ARBA00022840"/>
    </source>
</evidence>
<dbReference type="InterPro" id="IPR056411">
    <property type="entry name" value="CysS_C"/>
</dbReference>
<evidence type="ECO:0000313" key="15">
    <source>
        <dbReference type="Proteomes" id="UP001595630"/>
    </source>
</evidence>
<dbReference type="CDD" id="cd00672">
    <property type="entry name" value="CysRS_core"/>
    <property type="match status" value="1"/>
</dbReference>
<dbReference type="SUPFAM" id="SSF52374">
    <property type="entry name" value="Nucleotidylyl transferase"/>
    <property type="match status" value="1"/>
</dbReference>
<dbReference type="InterPro" id="IPR015273">
    <property type="entry name" value="Cys-tRNA-synt_Ia_DALR"/>
</dbReference>
<dbReference type="PRINTS" id="PR00983">
    <property type="entry name" value="TRNASYNTHCYS"/>
</dbReference>
<evidence type="ECO:0000256" key="12">
    <source>
        <dbReference type="HAMAP-Rule" id="MF_00041"/>
    </source>
</evidence>
<evidence type="ECO:0000256" key="3">
    <source>
        <dbReference type="ARBA" id="ARBA00011245"/>
    </source>
</evidence>
<comment type="cofactor">
    <cofactor evidence="12">
        <name>Zn(2+)</name>
        <dbReference type="ChEBI" id="CHEBI:29105"/>
    </cofactor>
    <text evidence="12">Binds 1 zinc ion per subunit.</text>
</comment>
<feature type="binding site" evidence="12">
    <location>
        <position position="270"/>
    </location>
    <ligand>
        <name>ATP</name>
        <dbReference type="ChEBI" id="CHEBI:30616"/>
    </ligand>
</feature>
<keyword evidence="9 12" id="KW-0067">ATP-binding</keyword>
<dbReference type="Pfam" id="PF23493">
    <property type="entry name" value="CysS_C"/>
    <property type="match status" value="1"/>
</dbReference>
<dbReference type="InterPro" id="IPR015803">
    <property type="entry name" value="Cys-tRNA-ligase"/>
</dbReference>
<keyword evidence="5 12" id="KW-0436">Ligase</keyword>
<feature type="short sequence motif" description="'KMSKS' region" evidence="12">
    <location>
        <begin position="267"/>
        <end position="271"/>
    </location>
</feature>
<keyword evidence="15" id="KW-1185">Reference proteome</keyword>
<evidence type="ECO:0000256" key="2">
    <source>
        <dbReference type="ARBA" id="ARBA00005594"/>
    </source>
</evidence>
<organism evidence="14 15">
    <name type="scientific">Stutzerimonas tarimensis</name>
    <dbReference type="NCBI Taxonomy" id="1507735"/>
    <lineage>
        <taxon>Bacteria</taxon>
        <taxon>Pseudomonadati</taxon>
        <taxon>Pseudomonadota</taxon>
        <taxon>Gammaproteobacteria</taxon>
        <taxon>Pseudomonadales</taxon>
        <taxon>Pseudomonadaceae</taxon>
        <taxon>Stutzerimonas</taxon>
    </lineage>
</organism>
<dbReference type="InterPro" id="IPR009080">
    <property type="entry name" value="tRNAsynth_Ia_anticodon-bd"/>
</dbReference>
<dbReference type="CDD" id="cd07963">
    <property type="entry name" value="Anticodon_Ia_Cys"/>
    <property type="match status" value="1"/>
</dbReference>
<dbReference type="Pfam" id="PF01406">
    <property type="entry name" value="tRNA-synt_1e"/>
    <property type="match status" value="1"/>
</dbReference>
<feature type="short sequence motif" description="'HIGH' region" evidence="12">
    <location>
        <begin position="31"/>
        <end position="41"/>
    </location>
</feature>
<reference evidence="15" key="1">
    <citation type="journal article" date="2019" name="Int. J. Syst. Evol. Microbiol.">
        <title>The Global Catalogue of Microorganisms (GCM) 10K type strain sequencing project: providing services to taxonomists for standard genome sequencing and annotation.</title>
        <authorList>
            <consortium name="The Broad Institute Genomics Platform"/>
            <consortium name="The Broad Institute Genome Sequencing Center for Infectious Disease"/>
            <person name="Wu L."/>
            <person name="Ma J."/>
        </authorList>
    </citation>
    <scope>NUCLEOTIDE SEQUENCE [LARGE SCALE GENOMIC DNA]</scope>
    <source>
        <strain evidence="15">KCTC 42447</strain>
    </source>
</reference>
<evidence type="ECO:0000256" key="6">
    <source>
        <dbReference type="ARBA" id="ARBA00022723"/>
    </source>
</evidence>
<dbReference type="GO" id="GO:0004817">
    <property type="term" value="F:cysteine-tRNA ligase activity"/>
    <property type="evidence" value="ECO:0007669"/>
    <property type="project" value="UniProtKB-EC"/>
</dbReference>
<accession>A0ABV7T3F9</accession>
<evidence type="ECO:0000259" key="13">
    <source>
        <dbReference type="SMART" id="SM00840"/>
    </source>
</evidence>
<dbReference type="PANTHER" id="PTHR10890">
    <property type="entry name" value="CYSTEINYL-TRNA SYNTHETASE"/>
    <property type="match status" value="1"/>
</dbReference>
<dbReference type="EC" id="6.1.1.16" evidence="12"/>
<dbReference type="PANTHER" id="PTHR10890:SF3">
    <property type="entry name" value="CYSTEINE--TRNA LIGASE, CYTOPLASMIC"/>
    <property type="match status" value="1"/>
</dbReference>
<comment type="similarity">
    <text evidence="2 12">Belongs to the class-I aminoacyl-tRNA synthetase family.</text>
</comment>
<keyword evidence="11 12" id="KW-0030">Aminoacyl-tRNA synthetase</keyword>
<evidence type="ECO:0000313" key="14">
    <source>
        <dbReference type="EMBL" id="MFC3607354.1"/>
    </source>
</evidence>
<sequence>MTLTVYSTLSKTKEPLRPLEGNRVRMYVCGMTVYDYCHIGHARVMVAFDLVARWLRHRGFELTYVRNITDIDDKIIRRASENGEPFEALVGRMIDAMHEDEARLSVLRPDFEPRATGHIAGMHAMIQTLIDKGFAYAPGNGDVYYRVGKFQGYGKLSRKKVEDLRIGARIEVDESKEDPLDFVLWKGAKPGEPSWASPWGAGRPGWHIECSVMSTCCLGETFDIHGGGPDLVFPHHENEIAQSEAATGKLYANVWMHAGAVRVDGEKMSKSLGNFFTIREVLEKYHPEVVRYLLVSSHYRSPINYSEDSLREARGALERFYHALKGLPEAAPVGGEAFIERFARAMDDDFNTPEACAVLFDMVREVNRLRDSDPAAAAGLAARLKALAGLLGVLQLEPDAFLQAGAEGKMDAVEIEALIAARLQARADKNWAESDRIRDQLSAMGVVLEDGKGGTTWRLQG</sequence>
<feature type="binding site" evidence="12">
    <location>
        <position position="210"/>
    </location>
    <ligand>
        <name>Zn(2+)</name>
        <dbReference type="ChEBI" id="CHEBI:29105"/>
    </ligand>
</feature>
<evidence type="ECO:0000256" key="8">
    <source>
        <dbReference type="ARBA" id="ARBA00022833"/>
    </source>
</evidence>
<comment type="catalytic activity">
    <reaction evidence="12">
        <text>tRNA(Cys) + L-cysteine + ATP = L-cysteinyl-tRNA(Cys) + AMP + diphosphate</text>
        <dbReference type="Rhea" id="RHEA:17773"/>
        <dbReference type="Rhea" id="RHEA-COMP:9661"/>
        <dbReference type="Rhea" id="RHEA-COMP:9679"/>
        <dbReference type="ChEBI" id="CHEBI:30616"/>
        <dbReference type="ChEBI" id="CHEBI:33019"/>
        <dbReference type="ChEBI" id="CHEBI:35235"/>
        <dbReference type="ChEBI" id="CHEBI:78442"/>
        <dbReference type="ChEBI" id="CHEBI:78517"/>
        <dbReference type="ChEBI" id="CHEBI:456215"/>
        <dbReference type="EC" id="6.1.1.16"/>
    </reaction>
</comment>
<name>A0ABV7T3F9_9GAMM</name>
<dbReference type="HAMAP" id="MF_00041">
    <property type="entry name" value="Cys_tRNA_synth"/>
    <property type="match status" value="1"/>
</dbReference>
<keyword evidence="6 12" id="KW-0479">Metal-binding</keyword>
<dbReference type="Gene3D" id="3.40.50.620">
    <property type="entry name" value="HUPs"/>
    <property type="match status" value="1"/>
</dbReference>
<feature type="domain" description="Cysteinyl-tRNA synthetase class Ia DALR" evidence="13">
    <location>
        <begin position="341"/>
        <end position="402"/>
    </location>
</feature>
<comment type="subunit">
    <text evidence="3 12">Monomer.</text>
</comment>
<comment type="caution">
    <text evidence="14">The sequence shown here is derived from an EMBL/GenBank/DDBJ whole genome shotgun (WGS) entry which is preliminary data.</text>
</comment>
<feature type="binding site" evidence="12">
    <location>
        <position position="29"/>
    </location>
    <ligand>
        <name>Zn(2+)</name>
        <dbReference type="ChEBI" id="CHEBI:29105"/>
    </ligand>
</feature>